<dbReference type="InParanoid" id="A0A0R0ESP1"/>
<reference evidence="1" key="3">
    <citation type="submission" date="2018-07" db="EMBL/GenBank/DDBJ databases">
        <title>WGS assembly of Glycine max.</title>
        <authorList>
            <person name="Schmutz J."/>
            <person name="Cannon S."/>
            <person name="Schlueter J."/>
            <person name="Ma J."/>
            <person name="Mitros T."/>
            <person name="Nelson W."/>
            <person name="Hyten D."/>
            <person name="Song Q."/>
            <person name="Thelen J."/>
            <person name="Cheng J."/>
            <person name="Xu D."/>
            <person name="Hellsten U."/>
            <person name="May G."/>
            <person name="Yu Y."/>
            <person name="Sakurai T."/>
            <person name="Umezawa T."/>
            <person name="Bhattacharyya M."/>
            <person name="Sandhu D."/>
            <person name="Valliyodan B."/>
            <person name="Lindquist E."/>
            <person name="Peto M."/>
            <person name="Grant D."/>
            <person name="Shu S."/>
            <person name="Goodstein D."/>
            <person name="Barry K."/>
            <person name="Futrell-Griggs M."/>
            <person name="Abernathy B."/>
            <person name="Du J."/>
            <person name="Tian Z."/>
            <person name="Zhu L."/>
            <person name="Gill N."/>
            <person name="Joshi T."/>
            <person name="Libault M."/>
            <person name="Sethuraman A."/>
            <person name="Zhang X."/>
            <person name="Shinozaki K."/>
            <person name="Nguyen H."/>
            <person name="Wing R."/>
            <person name="Cregan P."/>
            <person name="Specht J."/>
            <person name="Grimwood J."/>
            <person name="Rokhsar D."/>
            <person name="Stacey G."/>
            <person name="Shoemaker R."/>
            <person name="Jackson S."/>
        </authorList>
    </citation>
    <scope>NUCLEOTIDE SEQUENCE</scope>
    <source>
        <tissue evidence="1">Callus</tissue>
    </source>
</reference>
<evidence type="ECO:0000313" key="1">
    <source>
        <dbReference type="EMBL" id="KRG97051.1"/>
    </source>
</evidence>
<sequence>MSPPISQSPNLKHNHLILVLCNHDKCLFQVSLFESFRNKFSARYKANRSVQKCQTNMKIDTQKYQHLCERVYIKRYLCQKSQALEDMYLLMSSKQ</sequence>
<evidence type="ECO:0000313" key="2">
    <source>
        <dbReference type="EnsemblPlants" id="KRG97051"/>
    </source>
</evidence>
<protein>
    <submittedName>
        <fullName evidence="1 2">Uncharacterized protein</fullName>
    </submittedName>
</protein>
<reference evidence="1 2" key="1">
    <citation type="journal article" date="2010" name="Nature">
        <title>Genome sequence of the palaeopolyploid soybean.</title>
        <authorList>
            <person name="Schmutz J."/>
            <person name="Cannon S.B."/>
            <person name="Schlueter J."/>
            <person name="Ma J."/>
            <person name="Mitros T."/>
            <person name="Nelson W."/>
            <person name="Hyten D.L."/>
            <person name="Song Q."/>
            <person name="Thelen J.J."/>
            <person name="Cheng J."/>
            <person name="Xu D."/>
            <person name="Hellsten U."/>
            <person name="May G.D."/>
            <person name="Yu Y."/>
            <person name="Sakurai T."/>
            <person name="Umezawa T."/>
            <person name="Bhattacharyya M.K."/>
            <person name="Sandhu D."/>
            <person name="Valliyodan B."/>
            <person name="Lindquist E."/>
            <person name="Peto M."/>
            <person name="Grant D."/>
            <person name="Shu S."/>
            <person name="Goodstein D."/>
            <person name="Barry K."/>
            <person name="Futrell-Griggs M."/>
            <person name="Abernathy B."/>
            <person name="Du J."/>
            <person name="Tian Z."/>
            <person name="Zhu L."/>
            <person name="Gill N."/>
            <person name="Joshi T."/>
            <person name="Libault M."/>
            <person name="Sethuraman A."/>
            <person name="Zhang X.-C."/>
            <person name="Shinozaki K."/>
            <person name="Nguyen H.T."/>
            <person name="Wing R.A."/>
            <person name="Cregan P."/>
            <person name="Specht J."/>
            <person name="Grimwood J."/>
            <person name="Rokhsar D."/>
            <person name="Stacey G."/>
            <person name="Shoemaker R.C."/>
            <person name="Jackson S.A."/>
        </authorList>
    </citation>
    <scope>NUCLEOTIDE SEQUENCE</scope>
    <source>
        <strain evidence="2">cv. Williams 82</strain>
        <tissue evidence="1">Callus</tissue>
    </source>
</reference>
<dbReference type="EMBL" id="CM000852">
    <property type="protein sequence ID" value="KRG97051.1"/>
    <property type="molecule type" value="Genomic_DNA"/>
</dbReference>
<dbReference type="AlphaFoldDB" id="A0A0R0ESP1"/>
<reference evidence="2" key="2">
    <citation type="submission" date="2018-02" db="UniProtKB">
        <authorList>
            <consortium name="EnsemblPlants"/>
        </authorList>
    </citation>
    <scope>IDENTIFICATION</scope>
    <source>
        <strain evidence="2">Williams 82</strain>
    </source>
</reference>
<name>A0A0R0ESP1_SOYBN</name>
<organism evidence="1">
    <name type="scientific">Glycine max</name>
    <name type="common">Soybean</name>
    <name type="synonym">Glycine hispida</name>
    <dbReference type="NCBI Taxonomy" id="3847"/>
    <lineage>
        <taxon>Eukaryota</taxon>
        <taxon>Viridiplantae</taxon>
        <taxon>Streptophyta</taxon>
        <taxon>Embryophyta</taxon>
        <taxon>Tracheophyta</taxon>
        <taxon>Spermatophyta</taxon>
        <taxon>Magnoliopsida</taxon>
        <taxon>eudicotyledons</taxon>
        <taxon>Gunneridae</taxon>
        <taxon>Pentapetalae</taxon>
        <taxon>rosids</taxon>
        <taxon>fabids</taxon>
        <taxon>Fabales</taxon>
        <taxon>Fabaceae</taxon>
        <taxon>Papilionoideae</taxon>
        <taxon>50 kb inversion clade</taxon>
        <taxon>NPAAA clade</taxon>
        <taxon>indigoferoid/millettioid clade</taxon>
        <taxon>Phaseoleae</taxon>
        <taxon>Glycine</taxon>
        <taxon>Glycine subgen. Soja</taxon>
    </lineage>
</organism>
<accession>A0A0R0ESP1</accession>
<keyword evidence="3" id="KW-1185">Reference proteome</keyword>
<dbReference type="EnsemblPlants" id="KRG97051">
    <property type="protein sequence ID" value="KRG97051"/>
    <property type="gene ID" value="GLYMA_19G248800"/>
</dbReference>
<gene>
    <name evidence="1" type="ORF">GLYMA_19G248800</name>
</gene>
<dbReference type="Proteomes" id="UP000008827">
    <property type="component" value="Chromosome 19"/>
</dbReference>
<dbReference type="SMR" id="A0A0R0ESP1"/>
<proteinExistence type="predicted"/>
<evidence type="ECO:0000313" key="3">
    <source>
        <dbReference type="Proteomes" id="UP000008827"/>
    </source>
</evidence>
<dbReference type="Gramene" id="KRG97051">
    <property type="protein sequence ID" value="KRG97051"/>
    <property type="gene ID" value="GLYMA_19G248800"/>
</dbReference>